<dbReference type="GO" id="GO:0003677">
    <property type="term" value="F:DNA binding"/>
    <property type="evidence" value="ECO:0007669"/>
    <property type="project" value="InterPro"/>
</dbReference>
<dbReference type="Proteomes" id="UP000052979">
    <property type="component" value="Unassembled WGS sequence"/>
</dbReference>
<dbReference type="PATRIC" id="fig|145458.8.peg.1469"/>
<keyword evidence="3" id="KW-1185">Reference proteome</keyword>
<dbReference type="EMBL" id="LBFI01000039">
    <property type="protein sequence ID" value="KKM45463.1"/>
    <property type="molecule type" value="Genomic_DNA"/>
</dbReference>
<dbReference type="InterPro" id="IPR027417">
    <property type="entry name" value="P-loop_NTPase"/>
</dbReference>
<dbReference type="AlphaFoldDB" id="A0A0U1PTG6"/>
<comment type="caution">
    <text evidence="2">The sequence shown here is derived from an EMBL/GenBank/DDBJ whole genome shotgun (WGS) entry which is preliminary data.</text>
</comment>
<organism evidence="2 3">
    <name type="scientific">Rathayibacter toxicus</name>
    <dbReference type="NCBI Taxonomy" id="145458"/>
    <lineage>
        <taxon>Bacteria</taxon>
        <taxon>Bacillati</taxon>
        <taxon>Actinomycetota</taxon>
        <taxon>Actinomycetes</taxon>
        <taxon>Micrococcales</taxon>
        <taxon>Microbacteriaceae</taxon>
        <taxon>Rathayibacter</taxon>
    </lineage>
</organism>
<name>A0A0U1PTG6_9MICO</name>
<protein>
    <recommendedName>
        <fullName evidence="4">Excinuclease ABC subunit B</fullName>
    </recommendedName>
</protein>
<evidence type="ECO:0000313" key="3">
    <source>
        <dbReference type="Proteomes" id="UP000052979"/>
    </source>
</evidence>
<evidence type="ECO:0000256" key="1">
    <source>
        <dbReference type="SAM" id="Coils"/>
    </source>
</evidence>
<dbReference type="PANTHER" id="PTHR24029:SF0">
    <property type="entry name" value="UVRABC SYSTEM PROTEIN B"/>
    <property type="match status" value="1"/>
</dbReference>
<dbReference type="SUPFAM" id="SSF52540">
    <property type="entry name" value="P-loop containing nucleoside triphosphate hydrolases"/>
    <property type="match status" value="1"/>
</dbReference>
<accession>A0A0U1PTG6</accession>
<dbReference type="GO" id="GO:0009380">
    <property type="term" value="C:excinuclease repair complex"/>
    <property type="evidence" value="ECO:0007669"/>
    <property type="project" value="InterPro"/>
</dbReference>
<dbReference type="GO" id="GO:0016887">
    <property type="term" value="F:ATP hydrolysis activity"/>
    <property type="evidence" value="ECO:0007669"/>
    <property type="project" value="InterPro"/>
</dbReference>
<evidence type="ECO:0000313" key="2">
    <source>
        <dbReference type="EMBL" id="KKM45463.1"/>
    </source>
</evidence>
<dbReference type="GO" id="GO:0005524">
    <property type="term" value="F:ATP binding"/>
    <property type="evidence" value="ECO:0007669"/>
    <property type="project" value="InterPro"/>
</dbReference>
<feature type="non-terminal residue" evidence="2">
    <location>
        <position position="1"/>
    </location>
</feature>
<gene>
    <name evidence="2" type="ORF">VT73_06360</name>
</gene>
<feature type="coiled-coil region" evidence="1">
    <location>
        <begin position="15"/>
        <end position="42"/>
    </location>
</feature>
<proteinExistence type="predicted"/>
<dbReference type="PANTHER" id="PTHR24029">
    <property type="entry name" value="UVRABC SYSTEM PROTEIN B"/>
    <property type="match status" value="1"/>
</dbReference>
<dbReference type="Gene3D" id="6.10.140.240">
    <property type="match status" value="1"/>
</dbReference>
<keyword evidence="1" id="KW-0175">Coiled coil</keyword>
<reference evidence="2 3" key="1">
    <citation type="submission" date="2015-04" db="EMBL/GenBank/DDBJ databases">
        <title>Draft genome sequence of Rathayibacter toxicus strain FH-142 (AKA 70134 or CS 32), a Western Australian isolate.</title>
        <authorList>
            <consortium name="Consortium for Microbial Forensics and Genomics (microFORGE)"/>
            <person name="Knight B.M."/>
            <person name="Roberts D.P."/>
            <person name="Lin D."/>
            <person name="Hari K."/>
            <person name="Fletcher J."/>
            <person name="Melcher U."/>
            <person name="Blagden T."/>
            <person name="Luster D.G."/>
            <person name="Sechler A.J."/>
            <person name="Schneider W.L."/>
            <person name="Winegar R.A."/>
        </authorList>
    </citation>
    <scope>NUCLEOTIDE SEQUENCE [LARGE SCALE GENOMIC DNA]</scope>
    <source>
        <strain evidence="2 3">FH142</strain>
    </source>
</reference>
<sequence>VFPGSHYVASDEVMRRAIDTIQQELEQRLTELEKQNKLLEAPRLRMRTTFDLEMMQQIGFCSGIENYSRHIDAREPG</sequence>
<evidence type="ECO:0008006" key="4">
    <source>
        <dbReference type="Google" id="ProtNLM"/>
    </source>
</evidence>
<dbReference type="GO" id="GO:0006289">
    <property type="term" value="P:nucleotide-excision repair"/>
    <property type="evidence" value="ECO:0007669"/>
    <property type="project" value="InterPro"/>
</dbReference>
<dbReference type="InterPro" id="IPR004807">
    <property type="entry name" value="UvrB"/>
</dbReference>